<dbReference type="RefSeq" id="WP_102392365.1">
    <property type="nucleotide sequence ID" value="NZ_MDAL01000071.1"/>
</dbReference>
<protein>
    <submittedName>
        <fullName evidence="1">Uncharacterized protein</fullName>
    </submittedName>
</protein>
<evidence type="ECO:0000313" key="1">
    <source>
        <dbReference type="EMBL" id="PMN87389.1"/>
    </source>
</evidence>
<accession>A0A2N7L380</accession>
<comment type="caution">
    <text evidence="1">The sequence shown here is derived from an EMBL/GenBank/DDBJ whole genome shotgun (WGS) entry which is preliminary data.</text>
</comment>
<sequence length="157" mass="17700">MNFNQAASLYKLGVLPSEKMVDVAISALESGSDEEAIVMLAIETDKTLGTLNSLFEECLRVLNLDVLSNKETLEYAAQHYASLANSGAISEVEFGFKVGSFHDEYKLEGMLWDAFQNAMWYEEAPYEYGYPKDLESNRAFQAECLQKIRIIIERYAA</sequence>
<dbReference type="EMBL" id="MDAL01000071">
    <property type="protein sequence ID" value="PMN87389.1"/>
    <property type="molecule type" value="Genomic_DNA"/>
</dbReference>
<evidence type="ECO:0000313" key="2">
    <source>
        <dbReference type="Proteomes" id="UP000235387"/>
    </source>
</evidence>
<gene>
    <name evidence="1" type="ORF">BCT23_08515</name>
</gene>
<proteinExistence type="predicted"/>
<name>A0A2N7L380_9GAMM</name>
<organism evidence="1 2">
    <name type="scientific">Enterovibrio norvegicus</name>
    <dbReference type="NCBI Taxonomy" id="188144"/>
    <lineage>
        <taxon>Bacteria</taxon>
        <taxon>Pseudomonadati</taxon>
        <taxon>Pseudomonadota</taxon>
        <taxon>Gammaproteobacteria</taxon>
        <taxon>Vibrionales</taxon>
        <taxon>Vibrionaceae</taxon>
        <taxon>Enterovibrio</taxon>
    </lineage>
</organism>
<dbReference type="Proteomes" id="UP000235387">
    <property type="component" value="Unassembled WGS sequence"/>
</dbReference>
<dbReference type="AlphaFoldDB" id="A0A2N7L380"/>
<reference evidence="2" key="1">
    <citation type="submission" date="2016-07" db="EMBL/GenBank/DDBJ databases">
        <title>Nontailed viruses are major unrecognized killers of bacteria in the ocean.</title>
        <authorList>
            <person name="Kauffman K."/>
            <person name="Hussain F."/>
            <person name="Yang J."/>
            <person name="Arevalo P."/>
            <person name="Brown J."/>
            <person name="Cutler M."/>
            <person name="Kelly L."/>
            <person name="Polz M.F."/>
        </authorList>
    </citation>
    <scope>NUCLEOTIDE SEQUENCE [LARGE SCALE GENOMIC DNA]</scope>
    <source>
        <strain evidence="2">10N.261.45.A10</strain>
    </source>
</reference>